<name>A0A8H3B5M2_9AGAM</name>
<reference evidence="2" key="1">
    <citation type="submission" date="2021-01" db="EMBL/GenBank/DDBJ databases">
        <authorList>
            <person name="Kaushik A."/>
        </authorList>
    </citation>
    <scope>NUCLEOTIDE SEQUENCE</scope>
    <source>
        <strain evidence="2">AG6-10EEA</strain>
    </source>
</reference>
<accession>A0A8H3B5M2</accession>
<dbReference type="AlphaFoldDB" id="A0A8H3B5M2"/>
<feature type="region of interest" description="Disordered" evidence="1">
    <location>
        <begin position="113"/>
        <end position="133"/>
    </location>
</feature>
<feature type="compositionally biased region" description="Basic and acidic residues" evidence="1">
    <location>
        <begin position="32"/>
        <end position="51"/>
    </location>
</feature>
<evidence type="ECO:0000313" key="2">
    <source>
        <dbReference type="EMBL" id="CAE6447959.1"/>
    </source>
</evidence>
<feature type="compositionally biased region" description="Polar residues" evidence="1">
    <location>
        <begin position="21"/>
        <end position="31"/>
    </location>
</feature>
<proteinExistence type="predicted"/>
<feature type="region of interest" description="Disordered" evidence="1">
    <location>
        <begin position="1"/>
        <end position="67"/>
    </location>
</feature>
<gene>
    <name evidence="2" type="ORF">RDB_LOCUS45605</name>
</gene>
<protein>
    <submittedName>
        <fullName evidence="2">Uncharacterized protein</fullName>
    </submittedName>
</protein>
<dbReference type="Proteomes" id="UP000663853">
    <property type="component" value="Unassembled WGS sequence"/>
</dbReference>
<comment type="caution">
    <text evidence="2">The sequence shown here is derived from an EMBL/GenBank/DDBJ whole genome shotgun (WGS) entry which is preliminary data.</text>
</comment>
<sequence>MLTRAIRPSANAARRIAIPTSRYTSDTSQRTNDLEVPGREKQKNPHGDQHSTRTHAPGWNEFPASDAEAHINAAEAIRVWEHTSAPYMKDVVEGPLGALARGARKPVNTFAKATATSHEEARGTLSDKGARAE</sequence>
<evidence type="ECO:0000313" key="3">
    <source>
        <dbReference type="Proteomes" id="UP000663853"/>
    </source>
</evidence>
<evidence type="ECO:0000256" key="1">
    <source>
        <dbReference type="SAM" id="MobiDB-lite"/>
    </source>
</evidence>
<dbReference type="EMBL" id="CAJMXA010000979">
    <property type="protein sequence ID" value="CAE6447959.1"/>
    <property type="molecule type" value="Genomic_DNA"/>
</dbReference>
<organism evidence="2 3">
    <name type="scientific">Rhizoctonia solani</name>
    <dbReference type="NCBI Taxonomy" id="456999"/>
    <lineage>
        <taxon>Eukaryota</taxon>
        <taxon>Fungi</taxon>
        <taxon>Dikarya</taxon>
        <taxon>Basidiomycota</taxon>
        <taxon>Agaricomycotina</taxon>
        <taxon>Agaricomycetes</taxon>
        <taxon>Cantharellales</taxon>
        <taxon>Ceratobasidiaceae</taxon>
        <taxon>Rhizoctonia</taxon>
    </lineage>
</organism>